<protein>
    <submittedName>
        <fullName evidence="3">ShKT domain-containing protein</fullName>
    </submittedName>
</protein>
<keyword evidence="1" id="KW-0732">Signal</keyword>
<dbReference type="WBParaSite" id="SMUV_0000376701-mRNA-1">
    <property type="protein sequence ID" value="SMUV_0000376701-mRNA-1"/>
    <property type="gene ID" value="SMUV_0000376701"/>
</dbReference>
<name>A0A0N5AHB8_9BILA</name>
<feature type="chain" id="PRO_5005893070" evidence="1">
    <location>
        <begin position="22"/>
        <end position="72"/>
    </location>
</feature>
<keyword evidence="2" id="KW-1185">Reference proteome</keyword>
<sequence>MLRYMVLTLVVIFELMTLTTSTNYAAAPSCPYGLRPGGPCESHNDCPDLGRRCAGHLHICIKNRCCSSCAAM</sequence>
<feature type="signal peptide" evidence="1">
    <location>
        <begin position="1"/>
        <end position="21"/>
    </location>
</feature>
<evidence type="ECO:0000313" key="3">
    <source>
        <dbReference type="WBParaSite" id="SMUV_0000376701-mRNA-1"/>
    </source>
</evidence>
<organism evidence="2 3">
    <name type="scientific">Syphacia muris</name>
    <dbReference type="NCBI Taxonomy" id="451379"/>
    <lineage>
        <taxon>Eukaryota</taxon>
        <taxon>Metazoa</taxon>
        <taxon>Ecdysozoa</taxon>
        <taxon>Nematoda</taxon>
        <taxon>Chromadorea</taxon>
        <taxon>Rhabditida</taxon>
        <taxon>Spirurina</taxon>
        <taxon>Oxyuridomorpha</taxon>
        <taxon>Oxyuroidea</taxon>
        <taxon>Oxyuridae</taxon>
        <taxon>Syphacia</taxon>
    </lineage>
</organism>
<evidence type="ECO:0000313" key="2">
    <source>
        <dbReference type="Proteomes" id="UP000046393"/>
    </source>
</evidence>
<dbReference type="Proteomes" id="UP000046393">
    <property type="component" value="Unplaced"/>
</dbReference>
<reference evidence="3" key="1">
    <citation type="submission" date="2017-02" db="UniProtKB">
        <authorList>
            <consortium name="WormBaseParasite"/>
        </authorList>
    </citation>
    <scope>IDENTIFICATION</scope>
</reference>
<evidence type="ECO:0000256" key="1">
    <source>
        <dbReference type="SAM" id="SignalP"/>
    </source>
</evidence>
<accession>A0A0N5AHB8</accession>
<dbReference type="AlphaFoldDB" id="A0A0N5AHB8"/>
<proteinExistence type="predicted"/>